<gene>
    <name evidence="1" type="ORF">NDU88_002991</name>
</gene>
<organism evidence="1 2">
    <name type="scientific">Pleurodeles waltl</name>
    <name type="common">Iberian ribbed newt</name>
    <dbReference type="NCBI Taxonomy" id="8319"/>
    <lineage>
        <taxon>Eukaryota</taxon>
        <taxon>Metazoa</taxon>
        <taxon>Chordata</taxon>
        <taxon>Craniata</taxon>
        <taxon>Vertebrata</taxon>
        <taxon>Euteleostomi</taxon>
        <taxon>Amphibia</taxon>
        <taxon>Batrachia</taxon>
        <taxon>Caudata</taxon>
        <taxon>Salamandroidea</taxon>
        <taxon>Salamandridae</taxon>
        <taxon>Pleurodelinae</taxon>
        <taxon>Pleurodeles</taxon>
    </lineage>
</organism>
<reference evidence="1" key="1">
    <citation type="journal article" date="2022" name="bioRxiv">
        <title>Sequencing and chromosome-scale assembly of the giantPleurodeles waltlgenome.</title>
        <authorList>
            <person name="Brown T."/>
            <person name="Elewa A."/>
            <person name="Iarovenko S."/>
            <person name="Subramanian E."/>
            <person name="Araus A.J."/>
            <person name="Petzold A."/>
            <person name="Susuki M."/>
            <person name="Suzuki K.-i.T."/>
            <person name="Hayashi T."/>
            <person name="Toyoda A."/>
            <person name="Oliveira C."/>
            <person name="Osipova E."/>
            <person name="Leigh N.D."/>
            <person name="Simon A."/>
            <person name="Yun M.H."/>
        </authorList>
    </citation>
    <scope>NUCLEOTIDE SEQUENCE</scope>
    <source>
        <strain evidence="1">20211129_DDA</strain>
        <tissue evidence="1">Liver</tissue>
    </source>
</reference>
<dbReference type="EMBL" id="JANPWB010000011">
    <property type="protein sequence ID" value="KAJ1124540.1"/>
    <property type="molecule type" value="Genomic_DNA"/>
</dbReference>
<proteinExistence type="predicted"/>
<protein>
    <submittedName>
        <fullName evidence="1">Uncharacterized protein</fullName>
    </submittedName>
</protein>
<accession>A0AAV7PBP5</accession>
<evidence type="ECO:0000313" key="1">
    <source>
        <dbReference type="EMBL" id="KAJ1124540.1"/>
    </source>
</evidence>
<comment type="caution">
    <text evidence="1">The sequence shown here is derived from an EMBL/GenBank/DDBJ whole genome shotgun (WGS) entry which is preliminary data.</text>
</comment>
<keyword evidence="2" id="KW-1185">Reference proteome</keyword>
<evidence type="ECO:0000313" key="2">
    <source>
        <dbReference type="Proteomes" id="UP001066276"/>
    </source>
</evidence>
<dbReference type="AlphaFoldDB" id="A0AAV7PBP5"/>
<name>A0AAV7PBP5_PLEWA</name>
<dbReference type="Proteomes" id="UP001066276">
    <property type="component" value="Chromosome 7"/>
</dbReference>
<sequence length="118" mass="13025">MGCLQGSPAATCDLVALNSKKNSSTAKRCNAGVGRTKVSRENSLEVLKRARETFEHSRGSTRFRNARENQSAQKSALWWTRHGSKRNTALGPRQSLLLVLVAKQPQRQQCARSTKSSV</sequence>